<dbReference type="EMBL" id="VDCV01000007">
    <property type="protein sequence ID" value="KAB5547943.1"/>
    <property type="molecule type" value="Genomic_DNA"/>
</dbReference>
<dbReference type="SUPFAM" id="SSF56112">
    <property type="entry name" value="Protein kinase-like (PK-like)"/>
    <property type="match status" value="1"/>
</dbReference>
<dbReference type="InterPro" id="IPR017441">
    <property type="entry name" value="Protein_kinase_ATP_BS"/>
</dbReference>
<dbReference type="PROSITE" id="PS00108">
    <property type="entry name" value="PROTEIN_KINASE_ST"/>
    <property type="match status" value="1"/>
</dbReference>
<dbReference type="CDD" id="cd14066">
    <property type="entry name" value="STKc_IRAK"/>
    <property type="match status" value="1"/>
</dbReference>
<evidence type="ECO:0000256" key="12">
    <source>
        <dbReference type="SAM" id="Phobius"/>
    </source>
</evidence>
<dbReference type="Pfam" id="PF00069">
    <property type="entry name" value="Pkinase"/>
    <property type="match status" value="1"/>
</dbReference>
<keyword evidence="12" id="KW-1133">Transmembrane helix</keyword>
<dbReference type="Gene3D" id="1.10.510.10">
    <property type="entry name" value="Transferase(Phosphotransferase) domain 1"/>
    <property type="match status" value="1"/>
</dbReference>
<proteinExistence type="inferred from homology"/>
<name>A0A5N5M159_9ROSI</name>
<dbReference type="InterPro" id="IPR000719">
    <property type="entry name" value="Prot_kinase_dom"/>
</dbReference>
<dbReference type="PROSITE" id="PS50011">
    <property type="entry name" value="PROTEIN_KINASE_DOM"/>
    <property type="match status" value="1"/>
</dbReference>
<feature type="binding site" evidence="10">
    <location>
        <position position="133"/>
    </location>
    <ligand>
        <name>ATP</name>
        <dbReference type="ChEBI" id="CHEBI:30616"/>
    </ligand>
</feature>
<dbReference type="PROSITE" id="PS00107">
    <property type="entry name" value="PROTEIN_KINASE_ATP"/>
    <property type="match status" value="1"/>
</dbReference>
<evidence type="ECO:0000256" key="8">
    <source>
        <dbReference type="ARBA" id="ARBA00022840"/>
    </source>
</evidence>
<evidence type="ECO:0000256" key="4">
    <source>
        <dbReference type="ARBA" id="ARBA00022527"/>
    </source>
</evidence>
<keyword evidence="5" id="KW-0808">Transferase</keyword>
<evidence type="ECO:0000256" key="11">
    <source>
        <dbReference type="SAM" id="MobiDB-lite"/>
    </source>
</evidence>
<protein>
    <recommendedName>
        <fullName evidence="13">Protein kinase domain-containing protein</fullName>
    </recommendedName>
</protein>
<dbReference type="AlphaFoldDB" id="A0A5N5M159"/>
<keyword evidence="15" id="KW-1185">Reference proteome</keyword>
<keyword evidence="8 10" id="KW-0067">ATP-binding</keyword>
<evidence type="ECO:0000256" key="10">
    <source>
        <dbReference type="PROSITE-ProRule" id="PRU10141"/>
    </source>
</evidence>
<sequence length="543" mass="60793">MGNCLRSHFCDPSTRSSVANNGPSTSGTSKINYSNTTIDFSATSGSAASKSQFSEAVSHDEGNEATNNPIGQILESPNLKEFTFADLKSTTKNFKSDTLLGGGGFGKVYKGWIDERSYAPSKSGSGMVVAIKKLNPESMQGFQEWQVFSISNFVVLIFMKGIIEHLLIIQLSIFALFLYFSVFEFAANPLMEGQASIFNSKFQLCIFNSKDQLSWYSRKGKSLEFFATYQCFIGHILAWCLENFKLMQCSPYFLMLNICFIFRLVIQSEVNFLGRLSHPNLVKLLGYCWEDKELLLVYEFMQKGSLESHLFRKNPHIEPLSWDIRLKIAIGAARGLTFLHTSDKKVIYRDFKASNILLDGNYNAKISDFGLAKLGPSGGESHVTTRVMGTYGYAAPEYIATGHLYVKSDVYGFGVVLLEMLTGQRALDTKRPSGQQNLIEWLRPLLSQKKKLKTTIMDARIEGQYSSKAMVQAAQLTLRCLEADPRNRPSMKEVLEVLEQIEAMKQKPKATKSTFGSSLYKPHGGGQQPHQHRSPLHFRSQGA</sequence>
<dbReference type="Proteomes" id="UP000326939">
    <property type="component" value="Chromosome 7"/>
</dbReference>
<evidence type="ECO:0000259" key="13">
    <source>
        <dbReference type="PROSITE" id="PS50011"/>
    </source>
</evidence>
<evidence type="ECO:0000256" key="3">
    <source>
        <dbReference type="ARBA" id="ARBA00022475"/>
    </source>
</evidence>
<feature type="transmembrane region" description="Helical" evidence="12">
    <location>
        <begin position="166"/>
        <end position="187"/>
    </location>
</feature>
<evidence type="ECO:0000313" key="15">
    <source>
        <dbReference type="Proteomes" id="UP000326939"/>
    </source>
</evidence>
<reference evidence="15" key="1">
    <citation type="journal article" date="2019" name="Gigascience">
        <title>De novo genome assembly of the endangered Acer yangbiense, a plant species with extremely small populations endemic to Yunnan Province, China.</title>
        <authorList>
            <person name="Yang J."/>
            <person name="Wariss H.M."/>
            <person name="Tao L."/>
            <person name="Zhang R."/>
            <person name="Yun Q."/>
            <person name="Hollingsworth P."/>
            <person name="Dao Z."/>
            <person name="Luo G."/>
            <person name="Guo H."/>
            <person name="Ma Y."/>
            <person name="Sun W."/>
        </authorList>
    </citation>
    <scope>NUCLEOTIDE SEQUENCE [LARGE SCALE GENOMIC DNA]</scope>
    <source>
        <strain evidence="15">cv. br00</strain>
    </source>
</reference>
<evidence type="ECO:0000256" key="9">
    <source>
        <dbReference type="ARBA" id="ARBA00023136"/>
    </source>
</evidence>
<feature type="region of interest" description="Disordered" evidence="11">
    <location>
        <begin position="505"/>
        <end position="543"/>
    </location>
</feature>
<dbReference type="InterPro" id="IPR050823">
    <property type="entry name" value="Plant_Ser_Thr_Prot_Kinase"/>
</dbReference>
<dbReference type="GO" id="GO:0004674">
    <property type="term" value="F:protein serine/threonine kinase activity"/>
    <property type="evidence" value="ECO:0007669"/>
    <property type="project" value="UniProtKB-KW"/>
</dbReference>
<keyword evidence="6 10" id="KW-0547">Nucleotide-binding</keyword>
<dbReference type="Gene3D" id="3.30.200.20">
    <property type="entry name" value="Phosphorylase Kinase, domain 1"/>
    <property type="match status" value="2"/>
</dbReference>
<evidence type="ECO:0000256" key="5">
    <source>
        <dbReference type="ARBA" id="ARBA00022679"/>
    </source>
</evidence>
<comment type="subcellular location">
    <subcellularLocation>
        <location evidence="1">Cell membrane</location>
    </subcellularLocation>
</comment>
<dbReference type="GO" id="GO:0005886">
    <property type="term" value="C:plasma membrane"/>
    <property type="evidence" value="ECO:0007669"/>
    <property type="project" value="UniProtKB-SubCell"/>
</dbReference>
<dbReference type="GO" id="GO:0005524">
    <property type="term" value="F:ATP binding"/>
    <property type="evidence" value="ECO:0007669"/>
    <property type="project" value="UniProtKB-UniRule"/>
</dbReference>
<feature type="compositionally biased region" description="Polar residues" evidence="11">
    <location>
        <begin position="13"/>
        <end position="30"/>
    </location>
</feature>
<comment type="similarity">
    <text evidence="2">Belongs to the protein kinase superfamily. Ser/Thr protein kinase family.</text>
</comment>
<dbReference type="PANTHER" id="PTHR45621">
    <property type="entry name" value="OS01G0588500 PROTEIN-RELATED"/>
    <property type="match status" value="1"/>
</dbReference>
<dbReference type="FunFam" id="1.10.510.10:FF:000032">
    <property type="entry name" value="Serine/threonine-protein kinase PBS1"/>
    <property type="match status" value="1"/>
</dbReference>
<feature type="domain" description="Protein kinase" evidence="13">
    <location>
        <begin position="94"/>
        <end position="501"/>
    </location>
</feature>
<feature type="region of interest" description="Disordered" evidence="11">
    <location>
        <begin position="51"/>
        <end position="71"/>
    </location>
</feature>
<gene>
    <name evidence="14" type="ORF">DKX38_011349</name>
</gene>
<keyword evidence="4" id="KW-0723">Serine/threonine-protein kinase</keyword>
<feature type="region of interest" description="Disordered" evidence="11">
    <location>
        <begin position="1"/>
        <end position="30"/>
    </location>
</feature>
<keyword evidence="12" id="KW-0812">Transmembrane</keyword>
<keyword evidence="9 12" id="KW-0472">Membrane</keyword>
<organism evidence="14 15">
    <name type="scientific">Salix brachista</name>
    <dbReference type="NCBI Taxonomy" id="2182728"/>
    <lineage>
        <taxon>Eukaryota</taxon>
        <taxon>Viridiplantae</taxon>
        <taxon>Streptophyta</taxon>
        <taxon>Embryophyta</taxon>
        <taxon>Tracheophyta</taxon>
        <taxon>Spermatophyta</taxon>
        <taxon>Magnoliopsida</taxon>
        <taxon>eudicotyledons</taxon>
        <taxon>Gunneridae</taxon>
        <taxon>Pentapetalae</taxon>
        <taxon>rosids</taxon>
        <taxon>fabids</taxon>
        <taxon>Malpighiales</taxon>
        <taxon>Salicaceae</taxon>
        <taxon>Saliceae</taxon>
        <taxon>Salix</taxon>
    </lineage>
</organism>
<keyword evidence="7" id="KW-0418">Kinase</keyword>
<keyword evidence="3" id="KW-1003">Cell membrane</keyword>
<evidence type="ECO:0000256" key="7">
    <source>
        <dbReference type="ARBA" id="ARBA00022777"/>
    </source>
</evidence>
<comment type="caution">
    <text evidence="14">The sequence shown here is derived from an EMBL/GenBank/DDBJ whole genome shotgun (WGS) entry which is preliminary data.</text>
</comment>
<evidence type="ECO:0000256" key="1">
    <source>
        <dbReference type="ARBA" id="ARBA00004236"/>
    </source>
</evidence>
<evidence type="ECO:0000313" key="14">
    <source>
        <dbReference type="EMBL" id="KAB5547943.1"/>
    </source>
</evidence>
<dbReference type="InterPro" id="IPR008271">
    <property type="entry name" value="Ser/Thr_kinase_AS"/>
</dbReference>
<accession>A0A5N5M159</accession>
<dbReference type="InterPro" id="IPR011009">
    <property type="entry name" value="Kinase-like_dom_sf"/>
</dbReference>
<evidence type="ECO:0000256" key="2">
    <source>
        <dbReference type="ARBA" id="ARBA00008684"/>
    </source>
</evidence>
<evidence type="ECO:0000256" key="6">
    <source>
        <dbReference type="ARBA" id="ARBA00022741"/>
    </source>
</evidence>